<dbReference type="InterPro" id="IPR036361">
    <property type="entry name" value="SAP_dom_sf"/>
</dbReference>
<dbReference type="EC" id="3.1.-.-" evidence="8"/>
<dbReference type="InterPro" id="IPR005135">
    <property type="entry name" value="Endo/exonuclease/phosphatase"/>
</dbReference>
<evidence type="ECO:0000256" key="3">
    <source>
        <dbReference type="ARBA" id="ARBA00022723"/>
    </source>
</evidence>
<name>A0AAV5C3Q4_ELECO</name>
<dbReference type="InterPro" id="IPR004808">
    <property type="entry name" value="AP_endonuc_1"/>
</dbReference>
<dbReference type="GO" id="GO:0008081">
    <property type="term" value="F:phosphoric diester hydrolase activity"/>
    <property type="evidence" value="ECO:0007669"/>
    <property type="project" value="TreeGrafter"/>
</dbReference>
<dbReference type="PANTHER" id="PTHR22748:SF6">
    <property type="entry name" value="DNA-(APURINIC OR APYRIMIDINIC SITE) ENDONUCLEASE"/>
    <property type="match status" value="1"/>
</dbReference>
<dbReference type="GO" id="GO:0006284">
    <property type="term" value="P:base-excision repair"/>
    <property type="evidence" value="ECO:0007669"/>
    <property type="project" value="TreeGrafter"/>
</dbReference>
<evidence type="ECO:0000256" key="9">
    <source>
        <dbReference type="SAM" id="MobiDB-lite"/>
    </source>
</evidence>
<feature type="compositionally biased region" description="Basic residues" evidence="9">
    <location>
        <begin position="215"/>
        <end position="224"/>
    </location>
</feature>
<dbReference type="GO" id="GO:0046872">
    <property type="term" value="F:metal ion binding"/>
    <property type="evidence" value="ECO:0007669"/>
    <property type="project" value="UniProtKB-KW"/>
</dbReference>
<comment type="caution">
    <text evidence="11">The sequence shown here is derived from an EMBL/GenBank/DDBJ whole genome shotgun (WGS) entry which is preliminary data.</text>
</comment>
<dbReference type="CDD" id="cd09087">
    <property type="entry name" value="Ape1-like_AP-endo"/>
    <property type="match status" value="1"/>
</dbReference>
<dbReference type="InterPro" id="IPR003034">
    <property type="entry name" value="SAP_dom"/>
</dbReference>
<dbReference type="GO" id="GO:0003906">
    <property type="term" value="F:DNA-(apurinic or apyrimidinic site) endonuclease activity"/>
    <property type="evidence" value="ECO:0007669"/>
    <property type="project" value="TreeGrafter"/>
</dbReference>
<accession>A0AAV5C3Q4</accession>
<reference evidence="11" key="1">
    <citation type="journal article" date="2018" name="DNA Res.">
        <title>Multiple hybrid de novo genome assembly of finger millet, an orphan allotetraploid crop.</title>
        <authorList>
            <person name="Hatakeyama M."/>
            <person name="Aluri S."/>
            <person name="Balachadran M.T."/>
            <person name="Sivarajan S.R."/>
            <person name="Patrignani A."/>
            <person name="Gruter S."/>
            <person name="Poveda L."/>
            <person name="Shimizu-Inatsugi R."/>
            <person name="Baeten J."/>
            <person name="Francoijs K.J."/>
            <person name="Nataraja K.N."/>
            <person name="Reddy Y.A.N."/>
            <person name="Phadnis S."/>
            <person name="Ravikumar R.L."/>
            <person name="Schlapbach R."/>
            <person name="Sreeman S.M."/>
            <person name="Shimizu K.K."/>
        </authorList>
    </citation>
    <scope>NUCLEOTIDE SEQUENCE</scope>
</reference>
<dbReference type="GO" id="GO:0005634">
    <property type="term" value="C:nucleus"/>
    <property type="evidence" value="ECO:0007669"/>
    <property type="project" value="TreeGrafter"/>
</dbReference>
<comment type="cofactor">
    <cofactor evidence="6 8">
        <name>Mg(2+)</name>
        <dbReference type="ChEBI" id="CHEBI:18420"/>
    </cofactor>
    <cofactor evidence="6 8">
        <name>Mn(2+)</name>
        <dbReference type="ChEBI" id="CHEBI:29035"/>
    </cofactor>
    <text evidence="6 8">Probably binds two magnesium or manganese ions per subunit.</text>
</comment>
<proteinExistence type="inferred from homology"/>
<feature type="binding site" evidence="6">
    <location>
        <position position="383"/>
    </location>
    <ligand>
        <name>Mg(2+)</name>
        <dbReference type="ChEBI" id="CHEBI:18420"/>
        <label>1</label>
    </ligand>
</feature>
<feature type="site" description="Transition state stabilizer" evidence="7">
    <location>
        <position position="385"/>
    </location>
</feature>
<evidence type="ECO:0000256" key="1">
    <source>
        <dbReference type="ARBA" id="ARBA00001936"/>
    </source>
</evidence>
<evidence type="ECO:0000256" key="8">
    <source>
        <dbReference type="RuleBase" id="RU362131"/>
    </source>
</evidence>
<gene>
    <name evidence="11" type="primary">ga09346</name>
    <name evidence="11" type="ORF">PR202_ga09346</name>
</gene>
<feature type="binding site" evidence="6">
    <location>
        <position position="385"/>
    </location>
    <ligand>
        <name>Mg(2+)</name>
        <dbReference type="ChEBI" id="CHEBI:18420"/>
        <label>1</label>
    </ligand>
</feature>
<evidence type="ECO:0000256" key="4">
    <source>
        <dbReference type="ARBA" id="ARBA00022801"/>
    </source>
</evidence>
<dbReference type="PROSITE" id="PS50800">
    <property type="entry name" value="SAP"/>
    <property type="match status" value="1"/>
</dbReference>
<feature type="region of interest" description="Disordered" evidence="9">
    <location>
        <begin position="169"/>
        <end position="226"/>
    </location>
</feature>
<comment type="similarity">
    <text evidence="2 8">Belongs to the DNA repair enzymes AP/ExoA family.</text>
</comment>
<dbReference type="NCBIfam" id="TIGR00633">
    <property type="entry name" value="xth"/>
    <property type="match status" value="2"/>
</dbReference>
<dbReference type="Gene3D" id="1.10.720.30">
    <property type="entry name" value="SAP domain"/>
    <property type="match status" value="1"/>
</dbReference>
<dbReference type="EMBL" id="BQKI01000004">
    <property type="protein sequence ID" value="GJM92842.1"/>
    <property type="molecule type" value="Genomic_DNA"/>
</dbReference>
<reference evidence="11" key="2">
    <citation type="submission" date="2021-12" db="EMBL/GenBank/DDBJ databases">
        <title>Resequencing data analysis of finger millet.</title>
        <authorList>
            <person name="Hatakeyama M."/>
            <person name="Aluri S."/>
            <person name="Balachadran M.T."/>
            <person name="Sivarajan S.R."/>
            <person name="Poveda L."/>
            <person name="Shimizu-Inatsugi R."/>
            <person name="Schlapbach R."/>
            <person name="Sreeman S.M."/>
            <person name="Shimizu K.K."/>
        </authorList>
    </citation>
    <scope>NUCLEOTIDE SEQUENCE</scope>
</reference>
<keyword evidence="8" id="KW-0234">DNA repair</keyword>
<evidence type="ECO:0000256" key="2">
    <source>
        <dbReference type="ARBA" id="ARBA00007092"/>
    </source>
</evidence>
<dbReference type="AlphaFoldDB" id="A0AAV5C3Q4"/>
<keyword evidence="8" id="KW-0227">DNA damage</keyword>
<dbReference type="SUPFAM" id="SSF68906">
    <property type="entry name" value="SAP domain"/>
    <property type="match status" value="1"/>
</dbReference>
<dbReference type="GO" id="GO:0003677">
    <property type="term" value="F:DNA binding"/>
    <property type="evidence" value="ECO:0007669"/>
    <property type="project" value="InterPro"/>
</dbReference>
<dbReference type="Proteomes" id="UP001054889">
    <property type="component" value="Unassembled WGS sequence"/>
</dbReference>
<organism evidence="11 12">
    <name type="scientific">Eleusine coracana subsp. coracana</name>
    <dbReference type="NCBI Taxonomy" id="191504"/>
    <lineage>
        <taxon>Eukaryota</taxon>
        <taxon>Viridiplantae</taxon>
        <taxon>Streptophyta</taxon>
        <taxon>Embryophyta</taxon>
        <taxon>Tracheophyta</taxon>
        <taxon>Spermatophyta</taxon>
        <taxon>Magnoliopsida</taxon>
        <taxon>Liliopsida</taxon>
        <taxon>Poales</taxon>
        <taxon>Poaceae</taxon>
        <taxon>PACMAD clade</taxon>
        <taxon>Chloridoideae</taxon>
        <taxon>Cynodonteae</taxon>
        <taxon>Eleusininae</taxon>
        <taxon>Eleusine</taxon>
    </lineage>
</organism>
<dbReference type="Gene3D" id="3.60.10.10">
    <property type="entry name" value="Endonuclease/exonuclease/phosphatase"/>
    <property type="match status" value="2"/>
</dbReference>
<dbReference type="GO" id="GO:0008311">
    <property type="term" value="F:double-stranded DNA 3'-5' DNA exonuclease activity"/>
    <property type="evidence" value="ECO:0007669"/>
    <property type="project" value="TreeGrafter"/>
</dbReference>
<keyword evidence="12" id="KW-1185">Reference proteome</keyword>
<keyword evidence="3 6" id="KW-0479">Metal-binding</keyword>
<keyword evidence="6" id="KW-0464">Manganese</keyword>
<dbReference type="PANTHER" id="PTHR22748">
    <property type="entry name" value="AP ENDONUCLEASE"/>
    <property type="match status" value="1"/>
</dbReference>
<dbReference type="FunFam" id="3.60.10.10:FF:000041">
    <property type="entry name" value="DNA-(apurinic or apyrimidinic site) lyase"/>
    <property type="match status" value="1"/>
</dbReference>
<feature type="domain" description="SAP" evidence="10">
    <location>
        <begin position="132"/>
        <end position="166"/>
    </location>
</feature>
<feature type="site" description="Important for catalytic activity" evidence="7">
    <location>
        <position position="455"/>
    </location>
</feature>
<dbReference type="SUPFAM" id="SSF56219">
    <property type="entry name" value="DNase I-like"/>
    <property type="match status" value="2"/>
</dbReference>
<dbReference type="NCBIfam" id="TIGR00195">
    <property type="entry name" value="exoDNase_III"/>
    <property type="match status" value="1"/>
</dbReference>
<dbReference type="InterPro" id="IPR036691">
    <property type="entry name" value="Endo/exonu/phosph_ase_sf"/>
</dbReference>
<dbReference type="InterPro" id="IPR020848">
    <property type="entry name" value="AP_endonuclease_F1_CS"/>
</dbReference>
<keyword evidence="5 6" id="KW-0460">Magnesium</keyword>
<comment type="cofactor">
    <cofactor evidence="1">
        <name>Mn(2+)</name>
        <dbReference type="ChEBI" id="CHEBI:29035"/>
    </cofactor>
</comment>
<evidence type="ECO:0000313" key="11">
    <source>
        <dbReference type="EMBL" id="GJM92842.1"/>
    </source>
</evidence>
<dbReference type="SMART" id="SM00513">
    <property type="entry name" value="SAP"/>
    <property type="match status" value="1"/>
</dbReference>
<dbReference type="PROSITE" id="PS51435">
    <property type="entry name" value="AP_NUCLEASE_F1_4"/>
    <property type="match status" value="2"/>
</dbReference>
<dbReference type="PROSITE" id="PS00727">
    <property type="entry name" value="AP_NUCLEASE_F1_2"/>
    <property type="match status" value="2"/>
</dbReference>
<protein>
    <recommendedName>
        <fullName evidence="8">DNA-(apurinic or apyrimidinic site) endonuclease</fullName>
        <ecNumber evidence="8">3.1.-.-</ecNumber>
    </recommendedName>
</protein>
<evidence type="ECO:0000259" key="10">
    <source>
        <dbReference type="PROSITE" id="PS50800"/>
    </source>
</evidence>
<evidence type="ECO:0000256" key="5">
    <source>
        <dbReference type="ARBA" id="ARBA00022842"/>
    </source>
</evidence>
<feature type="compositionally biased region" description="Low complexity" evidence="9">
    <location>
        <begin position="195"/>
        <end position="211"/>
    </location>
</feature>
<evidence type="ECO:0000256" key="7">
    <source>
        <dbReference type="PIRSR" id="PIRSR604808-3"/>
    </source>
</evidence>
<dbReference type="Pfam" id="PF03372">
    <property type="entry name" value="Exo_endo_phos"/>
    <property type="match status" value="2"/>
</dbReference>
<sequence length="646" mass="72283">MGHTSGGQPTIEGLRHEMHRTAASVASPVVSPAPVLHASTFARRPMPLLLRGVSLLRLYQCSCGLPSANFSPRKLVLPRLNIMADQIRATYSRRAAFKNSEVKKDEQSVKEKEDASESELDIERFRSDPSQLQSMTVKELRDLTRRMGVSVKGNKKDLVSAIMETLVDEENGKDGKSPTELVQSSEVPSKRKGGASIAVEENIESSEVISETPSKKRTRTKQKSVKSTTIEKNSVTNVKLSKTSVQKETLVVKGADSKEGLGVNDGTEPWTEKDIEVIKESLLDGYTSSFWTCSVSKLGYSGTAIISRVKPLSIKYGLGIPDHDTEGRVVTVEFDDFYLLTAYVPNSGDGLKRLTYRVTEWDPSLGNYMKELEKSKPVILTGDLNCAHQEIDIHDPAGNRRSAGFTNEERESFETNFLSKGFVDTFRKQHPNVVAYSYWGYRHNGRKTNKGWRLDYFLVSQSIVEKSWLPEFWNQANLDIDNDDEHKTFSAQEGDVKHFKNLIEGYDNSYWSCSVSRLGYSGTAVISRKLEASKPVIVAGDLNCACQSMDIHNPPAKTQSAGFTVEERESFERNFSSKGLIDTFRKQHPNAVAYTFWGENQRITNKGWRLDYFLASESVADKVHDSYILPDVSFSDHSPIGLVLKL</sequence>
<keyword evidence="4" id="KW-0378">Hydrolase</keyword>
<dbReference type="PROSITE" id="PS00728">
    <property type="entry name" value="AP_NUCLEASE_F1_3"/>
    <property type="match status" value="2"/>
</dbReference>
<dbReference type="Pfam" id="PF02037">
    <property type="entry name" value="SAP"/>
    <property type="match status" value="1"/>
</dbReference>
<evidence type="ECO:0000313" key="12">
    <source>
        <dbReference type="Proteomes" id="UP001054889"/>
    </source>
</evidence>
<evidence type="ECO:0000256" key="6">
    <source>
        <dbReference type="PIRSR" id="PIRSR604808-2"/>
    </source>
</evidence>